<proteinExistence type="inferred from homology"/>
<dbReference type="PROSITE" id="PS52004">
    <property type="entry name" value="KS3_2"/>
    <property type="match status" value="1"/>
</dbReference>
<keyword evidence="9 14" id="KW-0275">Fatty acid biosynthesis</keyword>
<evidence type="ECO:0000256" key="2">
    <source>
        <dbReference type="ARBA" id="ARBA00008467"/>
    </source>
</evidence>
<dbReference type="InterPro" id="IPR020841">
    <property type="entry name" value="PKS_Beta-ketoAc_synthase_dom"/>
</dbReference>
<evidence type="ECO:0000256" key="16">
    <source>
        <dbReference type="SAM" id="MobiDB-lite"/>
    </source>
</evidence>
<protein>
    <recommendedName>
        <fullName evidence="4 14">3-oxoacyl-[acyl-carrier-protein] synthase 2</fullName>
        <ecNumber evidence="3 14">2.3.1.179</ecNumber>
    </recommendedName>
</protein>
<dbReference type="PIRSF" id="PIRSF000447">
    <property type="entry name" value="KAS_II"/>
    <property type="match status" value="1"/>
</dbReference>
<evidence type="ECO:0000259" key="17">
    <source>
        <dbReference type="PROSITE" id="PS52004"/>
    </source>
</evidence>
<dbReference type="InterPro" id="IPR014031">
    <property type="entry name" value="Ketoacyl_synth_C"/>
</dbReference>
<dbReference type="InterPro" id="IPR000794">
    <property type="entry name" value="Beta-ketoacyl_synthase"/>
</dbReference>
<keyword evidence="10 14" id="KW-0012">Acyltransferase</keyword>
<keyword evidence="6 14" id="KW-0808">Transferase</keyword>
<dbReference type="SMART" id="SM00825">
    <property type="entry name" value="PKS_KS"/>
    <property type="match status" value="1"/>
</dbReference>
<keyword evidence="8" id="KW-0443">Lipid metabolism</keyword>
<evidence type="ECO:0000256" key="13">
    <source>
        <dbReference type="ARBA" id="ARBA00047659"/>
    </source>
</evidence>
<dbReference type="Proteomes" id="UP000830115">
    <property type="component" value="Chromosome"/>
</dbReference>
<comment type="function">
    <text evidence="11 14">Involved in the type II fatty acid elongation cycle. Catalyzes the elongation of a wide range of acyl-ACP by the addition of two carbons from malonyl-ACP to an acyl acceptor. Can efficiently catalyze the conversion of palmitoleoyl-ACP (cis-hexadec-9-enoyl-ACP) to cis-vaccenoyl-ACP (cis-octadec-11-enoyl-ACP), an essential step in the thermal regulation of fatty acid composition.</text>
</comment>
<keyword evidence="19" id="KW-1185">Reference proteome</keyword>
<evidence type="ECO:0000313" key="18">
    <source>
        <dbReference type="EMBL" id="UQA95659.1"/>
    </source>
</evidence>
<sequence length="445" mass="45525">MADITNLAIPPSSASAEPPLGGRRRVVVTGVGAITPLGGDAAATWQGLLEGRCGVQQLHDEEFAELPVRIAAPAAVEPTELLSRREMRTMNRCAQFAVLAAREAWADAGFGFEDIPDAALEAGRVGVSMGTIIGGAPVLVAADHTLCARGARFVSPHTAPMVVPNSAAAQVAVDLGARGEARTVVSACASGTEAIGQAIDRIRDGHVDIVVAGGTEAVITPSVMASFTAMRALSPGTEGPQAASRPFDKARDGFVLGEGAGVLILEAEEHARARGARIYGEAAGWGLSADAHHMVAPRPDGAGIVDALRKALADARTRPHEVAHINAHATATPAGDAAEALALREVFGVGANIPVTAPKGALGHLQGAAGGVEAVATILTLHHRLIPPTIGCDNPDDGIDLDIVAGAPRPLPKRGDLVLSNSYGFGGHNAVLAFRRYTDTHSPAD</sequence>
<dbReference type="CDD" id="cd00834">
    <property type="entry name" value="KAS_I_II"/>
    <property type="match status" value="1"/>
</dbReference>
<dbReference type="EMBL" id="CP086322">
    <property type="protein sequence ID" value="UQA95659.1"/>
    <property type="molecule type" value="Genomic_DNA"/>
</dbReference>
<keyword evidence="7" id="KW-0276">Fatty acid metabolism</keyword>
<evidence type="ECO:0000256" key="8">
    <source>
        <dbReference type="ARBA" id="ARBA00023098"/>
    </source>
</evidence>
<dbReference type="NCBIfam" id="NF005589">
    <property type="entry name" value="PRK07314.1"/>
    <property type="match status" value="1"/>
</dbReference>
<accession>A0ABY4MD07</accession>
<evidence type="ECO:0000256" key="4">
    <source>
        <dbReference type="ARBA" id="ARBA00014657"/>
    </source>
</evidence>
<evidence type="ECO:0000256" key="10">
    <source>
        <dbReference type="ARBA" id="ARBA00023315"/>
    </source>
</evidence>
<feature type="domain" description="Ketosynthase family 3 (KS3)" evidence="17">
    <location>
        <begin position="23"/>
        <end position="436"/>
    </location>
</feature>
<comment type="pathway">
    <text evidence="1 14">Lipid metabolism; fatty acid biosynthesis.</text>
</comment>
<feature type="compositionally biased region" description="Low complexity" evidence="16">
    <location>
        <begin position="8"/>
        <end position="21"/>
    </location>
</feature>
<evidence type="ECO:0000256" key="3">
    <source>
        <dbReference type="ARBA" id="ARBA00012356"/>
    </source>
</evidence>
<comment type="catalytic activity">
    <reaction evidence="12 14">
        <text>(9Z)-hexadecenoyl-[ACP] + malonyl-[ACP] + H(+) = 3-oxo-(11Z)-octadecenoyl-[ACP] + holo-[ACP] + CO2</text>
        <dbReference type="Rhea" id="RHEA:55040"/>
        <dbReference type="Rhea" id="RHEA-COMP:9623"/>
        <dbReference type="Rhea" id="RHEA-COMP:9685"/>
        <dbReference type="Rhea" id="RHEA-COMP:10800"/>
        <dbReference type="Rhea" id="RHEA-COMP:14074"/>
        <dbReference type="ChEBI" id="CHEBI:15378"/>
        <dbReference type="ChEBI" id="CHEBI:16526"/>
        <dbReference type="ChEBI" id="CHEBI:64479"/>
        <dbReference type="ChEBI" id="CHEBI:78449"/>
        <dbReference type="ChEBI" id="CHEBI:83989"/>
        <dbReference type="ChEBI" id="CHEBI:138538"/>
        <dbReference type="EC" id="2.3.1.179"/>
    </reaction>
</comment>
<evidence type="ECO:0000313" key="19">
    <source>
        <dbReference type="Proteomes" id="UP000830115"/>
    </source>
</evidence>
<dbReference type="Gene3D" id="3.40.47.10">
    <property type="match status" value="1"/>
</dbReference>
<dbReference type="PANTHER" id="PTHR11712">
    <property type="entry name" value="POLYKETIDE SYNTHASE-RELATED"/>
    <property type="match status" value="1"/>
</dbReference>
<evidence type="ECO:0000256" key="7">
    <source>
        <dbReference type="ARBA" id="ARBA00022832"/>
    </source>
</evidence>
<dbReference type="Pfam" id="PF00109">
    <property type="entry name" value="ketoacyl-synt"/>
    <property type="match status" value="1"/>
</dbReference>
<evidence type="ECO:0000256" key="9">
    <source>
        <dbReference type="ARBA" id="ARBA00023160"/>
    </source>
</evidence>
<reference evidence="18" key="1">
    <citation type="submission" date="2021-10" db="EMBL/GenBank/DDBJ databases">
        <title>Streptomyces nigrumlapis sp.nov.,an antimicrobial producing actinobacterium isolated from Black Gobi rocks.</title>
        <authorList>
            <person name="Wen Y."/>
            <person name="Zhang W."/>
            <person name="Liu X.G."/>
        </authorList>
    </citation>
    <scope>NUCLEOTIDE SEQUENCE</scope>
    <source>
        <strain evidence="18">ST13-2-2</strain>
    </source>
</reference>
<evidence type="ECO:0000256" key="12">
    <source>
        <dbReference type="ARBA" id="ARBA00047318"/>
    </source>
</evidence>
<dbReference type="Pfam" id="PF02801">
    <property type="entry name" value="Ketoacyl-synt_C"/>
    <property type="match status" value="1"/>
</dbReference>
<dbReference type="SUPFAM" id="SSF53901">
    <property type="entry name" value="Thiolase-like"/>
    <property type="match status" value="2"/>
</dbReference>
<dbReference type="PANTHER" id="PTHR11712:SF336">
    <property type="entry name" value="3-OXOACYL-[ACYL-CARRIER-PROTEIN] SYNTHASE, MITOCHONDRIAL"/>
    <property type="match status" value="1"/>
</dbReference>
<evidence type="ECO:0000256" key="5">
    <source>
        <dbReference type="ARBA" id="ARBA00022516"/>
    </source>
</evidence>
<dbReference type="EC" id="2.3.1.179" evidence="3 14"/>
<feature type="region of interest" description="Disordered" evidence="16">
    <location>
        <begin position="1"/>
        <end position="21"/>
    </location>
</feature>
<evidence type="ECO:0000256" key="1">
    <source>
        <dbReference type="ARBA" id="ARBA00005194"/>
    </source>
</evidence>
<dbReference type="InterPro" id="IPR017568">
    <property type="entry name" value="3-oxoacyl-ACP_synth-2"/>
</dbReference>
<comment type="catalytic activity">
    <reaction evidence="13 14">
        <text>a fatty acyl-[ACP] + malonyl-[ACP] + H(+) = a 3-oxoacyl-[ACP] + holo-[ACP] + CO2</text>
        <dbReference type="Rhea" id="RHEA:22836"/>
        <dbReference type="Rhea" id="RHEA-COMP:9623"/>
        <dbReference type="Rhea" id="RHEA-COMP:9685"/>
        <dbReference type="Rhea" id="RHEA-COMP:9916"/>
        <dbReference type="Rhea" id="RHEA-COMP:14125"/>
        <dbReference type="ChEBI" id="CHEBI:15378"/>
        <dbReference type="ChEBI" id="CHEBI:16526"/>
        <dbReference type="ChEBI" id="CHEBI:64479"/>
        <dbReference type="ChEBI" id="CHEBI:78449"/>
        <dbReference type="ChEBI" id="CHEBI:78776"/>
        <dbReference type="ChEBI" id="CHEBI:138651"/>
    </reaction>
</comment>
<gene>
    <name evidence="18" type="ORF">K9S39_30735</name>
</gene>
<name>A0ABY4MD07_9ACTN</name>
<evidence type="ECO:0000256" key="6">
    <source>
        <dbReference type="ARBA" id="ARBA00022679"/>
    </source>
</evidence>
<comment type="similarity">
    <text evidence="2 14 15">Belongs to the thiolase-like superfamily. Beta-ketoacyl-ACP synthases family.</text>
</comment>
<dbReference type="PROSITE" id="PS00606">
    <property type="entry name" value="KS3_1"/>
    <property type="match status" value="1"/>
</dbReference>
<evidence type="ECO:0000256" key="15">
    <source>
        <dbReference type="RuleBase" id="RU003694"/>
    </source>
</evidence>
<evidence type="ECO:0000256" key="11">
    <source>
        <dbReference type="ARBA" id="ARBA00024006"/>
    </source>
</evidence>
<organism evidence="18 19">
    <name type="scientific">Streptomyces halobius</name>
    <dbReference type="NCBI Taxonomy" id="2879846"/>
    <lineage>
        <taxon>Bacteria</taxon>
        <taxon>Bacillati</taxon>
        <taxon>Actinomycetota</taxon>
        <taxon>Actinomycetes</taxon>
        <taxon>Kitasatosporales</taxon>
        <taxon>Streptomycetaceae</taxon>
        <taxon>Streptomyces</taxon>
    </lineage>
</organism>
<dbReference type="InterPro" id="IPR016039">
    <property type="entry name" value="Thiolase-like"/>
</dbReference>
<keyword evidence="5 14" id="KW-0444">Lipid biosynthesis</keyword>
<evidence type="ECO:0000256" key="14">
    <source>
        <dbReference type="PIRNR" id="PIRNR000447"/>
    </source>
</evidence>
<dbReference type="InterPro" id="IPR014030">
    <property type="entry name" value="Ketoacyl_synth_N"/>
</dbReference>
<dbReference type="InterPro" id="IPR018201">
    <property type="entry name" value="Ketoacyl_synth_AS"/>
</dbReference>